<name>A0A096BZ97_9FIRM</name>
<accession>A0A096BZ97</accession>
<dbReference type="eggNOG" id="ENOG502ZSF6">
    <property type="taxonomic scope" value="Bacteria"/>
</dbReference>
<keyword evidence="2" id="KW-1185">Reference proteome</keyword>
<sequence length="158" mass="18692">MIKLRHIQKALIDILKGSYPTYKVYFDNVEKSNVPYFYVEMFVHNGIGDDTYFNRTIQIDITFRTMEDTQGRIKRAELYDMSDSLECMFRPGIKVDDRYITINNFEHTFIDEVLHVIFNLEFEDAFTDKEVGFIQNEVIETLTLRLNGIHLNEEETNG</sequence>
<dbReference type="EMBL" id="JRNT01000005">
    <property type="protein sequence ID" value="KGF48077.1"/>
    <property type="molecule type" value="Genomic_DNA"/>
</dbReference>
<gene>
    <name evidence="1" type="ORF">HMPREF0872_00265</name>
</gene>
<dbReference type="Pfam" id="PF20765">
    <property type="entry name" value="Phage_tail_terminator_8"/>
    <property type="match status" value="1"/>
</dbReference>
<dbReference type="AlphaFoldDB" id="A0A096BZ97"/>
<comment type="caution">
    <text evidence="1">The sequence shown here is derived from an EMBL/GenBank/DDBJ whole genome shotgun (WGS) entry which is preliminary data.</text>
</comment>
<evidence type="ECO:0000313" key="2">
    <source>
        <dbReference type="Proteomes" id="UP000029628"/>
    </source>
</evidence>
<organism evidence="1 2">
    <name type="scientific">Veillonella montpellierensis DNF00314</name>
    <dbReference type="NCBI Taxonomy" id="1401067"/>
    <lineage>
        <taxon>Bacteria</taxon>
        <taxon>Bacillati</taxon>
        <taxon>Bacillota</taxon>
        <taxon>Negativicutes</taxon>
        <taxon>Veillonellales</taxon>
        <taxon>Veillonellaceae</taxon>
        <taxon>Veillonella</taxon>
    </lineage>
</organism>
<evidence type="ECO:0000313" key="1">
    <source>
        <dbReference type="EMBL" id="KGF48077.1"/>
    </source>
</evidence>
<protein>
    <recommendedName>
        <fullName evidence="3">Phage protein</fullName>
    </recommendedName>
</protein>
<dbReference type="InterPro" id="IPR049254">
    <property type="entry name" value="Phage_tail_terminator"/>
</dbReference>
<dbReference type="Proteomes" id="UP000029628">
    <property type="component" value="Unassembled WGS sequence"/>
</dbReference>
<reference evidence="1 2" key="1">
    <citation type="submission" date="2014-07" db="EMBL/GenBank/DDBJ databases">
        <authorList>
            <person name="McCorrison J."/>
            <person name="Sanka R."/>
            <person name="Torralba M."/>
            <person name="Gillis M."/>
            <person name="Haft D.H."/>
            <person name="Methe B."/>
            <person name="Sutton G."/>
            <person name="Nelson K.E."/>
        </authorList>
    </citation>
    <scope>NUCLEOTIDE SEQUENCE [LARGE SCALE GENOMIC DNA]</scope>
    <source>
        <strain evidence="1 2">DNF00314</strain>
    </source>
</reference>
<proteinExistence type="predicted"/>
<dbReference type="RefSeq" id="WP_038150921.1">
    <property type="nucleotide sequence ID" value="NZ_JRNT01000005.1"/>
</dbReference>
<evidence type="ECO:0008006" key="3">
    <source>
        <dbReference type="Google" id="ProtNLM"/>
    </source>
</evidence>